<dbReference type="PIRSF" id="PIRSF001430">
    <property type="entry name" value="tRNA_psdUrid_synth"/>
    <property type="match status" value="1"/>
</dbReference>
<protein>
    <recommendedName>
        <fullName evidence="4">tRNA pseudouridine synthase A</fullName>
        <ecNumber evidence="4">5.4.99.12</ecNumber>
    </recommendedName>
    <alternativeName>
        <fullName evidence="4">tRNA pseudouridine(38-40) synthase</fullName>
    </alternativeName>
    <alternativeName>
        <fullName evidence="4">tRNA pseudouridylate synthase I</fullName>
    </alternativeName>
    <alternativeName>
        <fullName evidence="4">tRNA-uridine isomerase I</fullName>
    </alternativeName>
</protein>
<dbReference type="HAMAP" id="MF_00171">
    <property type="entry name" value="TruA"/>
    <property type="match status" value="1"/>
</dbReference>
<dbReference type="GO" id="GO:0160147">
    <property type="term" value="F:tRNA pseudouridine(38-40) synthase activity"/>
    <property type="evidence" value="ECO:0007669"/>
    <property type="project" value="UniProtKB-EC"/>
</dbReference>
<keyword evidence="2 4" id="KW-0819">tRNA processing</keyword>
<dbReference type="GO" id="GO:0003723">
    <property type="term" value="F:RNA binding"/>
    <property type="evidence" value="ECO:0007669"/>
    <property type="project" value="InterPro"/>
</dbReference>
<evidence type="ECO:0000256" key="5">
    <source>
        <dbReference type="PIRSR" id="PIRSR001430-1"/>
    </source>
</evidence>
<feature type="domain" description="Pseudouridine synthase I TruA alpha/beta" evidence="9">
    <location>
        <begin position="31"/>
        <end position="125"/>
    </location>
</feature>
<comment type="function">
    <text evidence="4">Formation of pseudouridine at positions 38, 39 and 40 in the anticodon stem and loop of transfer RNAs.</text>
</comment>
<dbReference type="RefSeq" id="WP_246189576.1">
    <property type="nucleotide sequence ID" value="NZ_CABFUZ020000122.1"/>
</dbReference>
<dbReference type="Gene3D" id="3.30.70.660">
    <property type="entry name" value="Pseudouridine synthase I, catalytic domain, C-terminal subdomain"/>
    <property type="match status" value="1"/>
</dbReference>
<feature type="binding site" evidence="4 6">
    <location>
        <position position="132"/>
    </location>
    <ligand>
        <name>substrate</name>
    </ligand>
</feature>
<dbReference type="SUPFAM" id="SSF55120">
    <property type="entry name" value="Pseudouridine synthase"/>
    <property type="match status" value="1"/>
</dbReference>
<evidence type="ECO:0000256" key="1">
    <source>
        <dbReference type="ARBA" id="ARBA00009375"/>
    </source>
</evidence>
<dbReference type="EC" id="5.4.99.12" evidence="4"/>
<evidence type="ECO:0000256" key="8">
    <source>
        <dbReference type="SAM" id="MobiDB-lite"/>
    </source>
</evidence>
<comment type="caution">
    <text evidence="4">Lacks conserved residue(s) required for the propagation of feature annotation.</text>
</comment>
<gene>
    <name evidence="4 10" type="primary">truA</name>
    <name evidence="10" type="ORF">MAMC_01186</name>
</gene>
<dbReference type="CDD" id="cd02570">
    <property type="entry name" value="PseudoU_synth_EcTruA"/>
    <property type="match status" value="1"/>
</dbReference>
<feature type="domain" description="Pseudouridine synthase I TruA alpha/beta" evidence="9">
    <location>
        <begin position="167"/>
        <end position="252"/>
    </location>
</feature>
<evidence type="ECO:0000256" key="4">
    <source>
        <dbReference type="HAMAP-Rule" id="MF_00171"/>
    </source>
</evidence>
<dbReference type="PANTHER" id="PTHR11142">
    <property type="entry name" value="PSEUDOURIDYLATE SYNTHASE"/>
    <property type="match status" value="1"/>
</dbReference>
<dbReference type="InterPro" id="IPR020103">
    <property type="entry name" value="PsdUridine_synth_cat_dom_sf"/>
</dbReference>
<dbReference type="Gene3D" id="3.30.70.580">
    <property type="entry name" value="Pseudouridine synthase I, catalytic domain, N-terminal subdomain"/>
    <property type="match status" value="1"/>
</dbReference>
<evidence type="ECO:0000256" key="6">
    <source>
        <dbReference type="PIRSR" id="PIRSR001430-2"/>
    </source>
</evidence>
<evidence type="ECO:0000259" key="9">
    <source>
        <dbReference type="Pfam" id="PF01416"/>
    </source>
</evidence>
<feature type="active site" description="Nucleophile" evidence="4 5">
    <location>
        <position position="74"/>
    </location>
</feature>
<dbReference type="Pfam" id="PF01416">
    <property type="entry name" value="PseudoU_synth_1"/>
    <property type="match status" value="2"/>
</dbReference>
<evidence type="ECO:0000313" key="11">
    <source>
        <dbReference type="Proteomes" id="UP000381693"/>
    </source>
</evidence>
<name>A0A5E6MKU5_9BACT</name>
<organism evidence="10 11">
    <name type="scientific">Methylacidimicrobium cyclopophantes</name>
    <dbReference type="NCBI Taxonomy" id="1041766"/>
    <lineage>
        <taxon>Bacteria</taxon>
        <taxon>Pseudomonadati</taxon>
        <taxon>Verrucomicrobiota</taxon>
        <taxon>Methylacidimicrobium</taxon>
    </lineage>
</organism>
<evidence type="ECO:0000313" key="10">
    <source>
        <dbReference type="EMBL" id="VVM06677.1"/>
    </source>
</evidence>
<dbReference type="NCBIfam" id="TIGR00071">
    <property type="entry name" value="hisT_truA"/>
    <property type="match status" value="1"/>
</dbReference>
<dbReference type="InterPro" id="IPR020094">
    <property type="entry name" value="TruA/RsuA/RluB/E/F_N"/>
</dbReference>
<dbReference type="EMBL" id="CABFUZ020000122">
    <property type="protein sequence ID" value="VVM06677.1"/>
    <property type="molecule type" value="Genomic_DNA"/>
</dbReference>
<dbReference type="GO" id="GO:0031119">
    <property type="term" value="P:tRNA pseudouridine synthesis"/>
    <property type="evidence" value="ECO:0007669"/>
    <property type="project" value="UniProtKB-UniRule"/>
</dbReference>
<dbReference type="InterPro" id="IPR020097">
    <property type="entry name" value="PsdUridine_synth_TruA_a/b_dom"/>
</dbReference>
<dbReference type="PANTHER" id="PTHR11142:SF0">
    <property type="entry name" value="TRNA PSEUDOURIDINE SYNTHASE-LIKE 1"/>
    <property type="match status" value="1"/>
</dbReference>
<keyword evidence="3 4" id="KW-0413">Isomerase</keyword>
<comment type="caution">
    <text evidence="10">The sequence shown here is derived from an EMBL/GenBank/DDBJ whole genome shotgun (WGS) entry which is preliminary data.</text>
</comment>
<comment type="subunit">
    <text evidence="4">Homodimer.</text>
</comment>
<evidence type="ECO:0000256" key="7">
    <source>
        <dbReference type="RuleBase" id="RU003792"/>
    </source>
</evidence>
<comment type="similarity">
    <text evidence="1 4 7">Belongs to the tRNA pseudouridine synthase TruA family.</text>
</comment>
<proteinExistence type="inferred from homology"/>
<evidence type="ECO:0000256" key="2">
    <source>
        <dbReference type="ARBA" id="ARBA00022694"/>
    </source>
</evidence>
<comment type="catalytic activity">
    <reaction evidence="4 7">
        <text>uridine(38/39/40) in tRNA = pseudouridine(38/39/40) in tRNA</text>
        <dbReference type="Rhea" id="RHEA:22376"/>
        <dbReference type="Rhea" id="RHEA-COMP:10085"/>
        <dbReference type="Rhea" id="RHEA-COMP:10087"/>
        <dbReference type="ChEBI" id="CHEBI:65314"/>
        <dbReference type="ChEBI" id="CHEBI:65315"/>
        <dbReference type="EC" id="5.4.99.12"/>
    </reaction>
</comment>
<dbReference type="InterPro" id="IPR020095">
    <property type="entry name" value="PsdUridine_synth_TruA_C"/>
</dbReference>
<feature type="region of interest" description="Disordered" evidence="8">
    <location>
        <begin position="248"/>
        <end position="268"/>
    </location>
</feature>
<dbReference type="AlphaFoldDB" id="A0A5E6MKU5"/>
<keyword evidence="11" id="KW-1185">Reference proteome</keyword>
<dbReference type="InterPro" id="IPR001406">
    <property type="entry name" value="PsdUridine_synth_TruA"/>
</dbReference>
<reference evidence="10" key="1">
    <citation type="submission" date="2019-09" db="EMBL/GenBank/DDBJ databases">
        <authorList>
            <person name="Cremers G."/>
        </authorList>
    </citation>
    <scope>NUCLEOTIDE SEQUENCE [LARGE SCALE GENOMIC DNA]</scope>
    <source>
        <strain evidence="10">3B</strain>
    </source>
</reference>
<evidence type="ECO:0000256" key="3">
    <source>
        <dbReference type="ARBA" id="ARBA00023235"/>
    </source>
</evidence>
<dbReference type="Proteomes" id="UP000381693">
    <property type="component" value="Unassembled WGS sequence"/>
</dbReference>
<accession>A0A5E6MKU5</accession>
<sequence>MWDGRRAIARESRSERPLSEVALVGHRLELSYDGTGFSGWQRQRGKPSIQEALECAVERIWGRRVEVAGASRTDAGVHALRQTASFVAPQKLSCAELERALNYFLPRAIRVRKVKIVDPGFHARFSARAKSYEYRLWNHAFLDPFLVDRVWHVPLPLAESAMREAGELFVGTKDFAAFASNPGRIYKTTVRTISDLTFRREGALVRIRITGDGFLYHMVRNIVGGLVRVGKGRLTVADLEAILASKDRKCAPPPRPRGGSTFSGSITR</sequence>
<dbReference type="FunFam" id="3.30.70.580:FF:000001">
    <property type="entry name" value="tRNA pseudouridine synthase A"/>
    <property type="match status" value="1"/>
</dbReference>